<feature type="region of interest" description="Disordered" evidence="1">
    <location>
        <begin position="70"/>
        <end position="108"/>
    </location>
</feature>
<accession>A0A4U0U8F3</accession>
<comment type="caution">
    <text evidence="2">The sequence shown here is derived from an EMBL/GenBank/DDBJ whole genome shotgun (WGS) entry which is preliminary data.</text>
</comment>
<feature type="compositionally biased region" description="Basic and acidic residues" evidence="1">
    <location>
        <begin position="70"/>
        <end position="102"/>
    </location>
</feature>
<protein>
    <submittedName>
        <fullName evidence="2">Uncharacterized protein</fullName>
    </submittedName>
</protein>
<evidence type="ECO:0000256" key="1">
    <source>
        <dbReference type="SAM" id="MobiDB-lite"/>
    </source>
</evidence>
<dbReference type="OrthoDB" id="10337626at2759"/>
<evidence type="ECO:0000313" key="3">
    <source>
        <dbReference type="Proteomes" id="UP000310066"/>
    </source>
</evidence>
<sequence>MLLCVLRRYRDPDTRTVSSMAPSLRRSGRSDLTEANLAEHTAIMFSITPPMDNNTRVWLWLAGQDDAVEGHQNIEMDAPKRGPYERKSPASSRGTEDMREESVGEDVG</sequence>
<dbReference type="EMBL" id="NAJP01000102">
    <property type="protein sequence ID" value="TKA30515.1"/>
    <property type="molecule type" value="Genomic_DNA"/>
</dbReference>
<dbReference type="Proteomes" id="UP000310066">
    <property type="component" value="Unassembled WGS sequence"/>
</dbReference>
<gene>
    <name evidence="2" type="ORF">B0A54_15809</name>
</gene>
<evidence type="ECO:0000313" key="2">
    <source>
        <dbReference type="EMBL" id="TKA30515.1"/>
    </source>
</evidence>
<reference evidence="2 3" key="1">
    <citation type="submission" date="2017-03" db="EMBL/GenBank/DDBJ databases">
        <title>Genomes of endolithic fungi from Antarctica.</title>
        <authorList>
            <person name="Coleine C."/>
            <person name="Masonjones S."/>
            <person name="Stajich J.E."/>
        </authorList>
    </citation>
    <scope>NUCLEOTIDE SEQUENCE [LARGE SCALE GENOMIC DNA]</scope>
    <source>
        <strain evidence="2 3">CCFEE 5311</strain>
    </source>
</reference>
<organism evidence="2 3">
    <name type="scientific">Friedmanniomyces endolithicus</name>
    <dbReference type="NCBI Taxonomy" id="329885"/>
    <lineage>
        <taxon>Eukaryota</taxon>
        <taxon>Fungi</taxon>
        <taxon>Dikarya</taxon>
        <taxon>Ascomycota</taxon>
        <taxon>Pezizomycotina</taxon>
        <taxon>Dothideomycetes</taxon>
        <taxon>Dothideomycetidae</taxon>
        <taxon>Mycosphaerellales</taxon>
        <taxon>Teratosphaeriaceae</taxon>
        <taxon>Friedmanniomyces</taxon>
    </lineage>
</organism>
<dbReference type="AlphaFoldDB" id="A0A4U0U8F3"/>
<name>A0A4U0U8F3_9PEZI</name>
<proteinExistence type="predicted"/>